<keyword evidence="2" id="KW-1185">Reference proteome</keyword>
<dbReference type="Proteomes" id="UP001358586">
    <property type="component" value="Chromosome 11"/>
</dbReference>
<dbReference type="EMBL" id="JARKNE010000011">
    <property type="protein sequence ID" value="KAK5786820.1"/>
    <property type="molecule type" value="Genomic_DNA"/>
</dbReference>
<sequence length="87" mass="9947">MSDWGPDSRLQKEIREEGIITIWDKGRFVLGSHFCTKHFVVIESTWVDEGVATSLTNVYAPNGCSEQEKVWEEIGDSLWKRMLCGGR</sequence>
<proteinExistence type="predicted"/>
<gene>
    <name evidence="1" type="ORF">PVK06_041466</name>
</gene>
<reference evidence="1 2" key="1">
    <citation type="submission" date="2023-03" db="EMBL/GenBank/DDBJ databases">
        <title>WGS of Gossypium arboreum.</title>
        <authorList>
            <person name="Yu D."/>
        </authorList>
    </citation>
    <scope>NUCLEOTIDE SEQUENCE [LARGE SCALE GENOMIC DNA]</scope>
    <source>
        <tissue evidence="1">Leaf</tissue>
    </source>
</reference>
<name>A0ABR0N8W8_GOSAR</name>
<protein>
    <submittedName>
        <fullName evidence="1">Uncharacterized protein</fullName>
    </submittedName>
</protein>
<accession>A0ABR0N8W8</accession>
<evidence type="ECO:0000313" key="1">
    <source>
        <dbReference type="EMBL" id="KAK5786820.1"/>
    </source>
</evidence>
<evidence type="ECO:0000313" key="2">
    <source>
        <dbReference type="Proteomes" id="UP001358586"/>
    </source>
</evidence>
<organism evidence="1 2">
    <name type="scientific">Gossypium arboreum</name>
    <name type="common">Tree cotton</name>
    <name type="synonym">Gossypium nanking</name>
    <dbReference type="NCBI Taxonomy" id="29729"/>
    <lineage>
        <taxon>Eukaryota</taxon>
        <taxon>Viridiplantae</taxon>
        <taxon>Streptophyta</taxon>
        <taxon>Embryophyta</taxon>
        <taxon>Tracheophyta</taxon>
        <taxon>Spermatophyta</taxon>
        <taxon>Magnoliopsida</taxon>
        <taxon>eudicotyledons</taxon>
        <taxon>Gunneridae</taxon>
        <taxon>Pentapetalae</taxon>
        <taxon>rosids</taxon>
        <taxon>malvids</taxon>
        <taxon>Malvales</taxon>
        <taxon>Malvaceae</taxon>
        <taxon>Malvoideae</taxon>
        <taxon>Gossypium</taxon>
    </lineage>
</organism>
<comment type="caution">
    <text evidence="1">The sequence shown here is derived from an EMBL/GenBank/DDBJ whole genome shotgun (WGS) entry which is preliminary data.</text>
</comment>